<keyword evidence="3" id="KW-0808">Transferase</keyword>
<feature type="compositionally biased region" description="Polar residues" evidence="1">
    <location>
        <begin position="246"/>
        <end position="256"/>
    </location>
</feature>
<proteinExistence type="predicted"/>
<evidence type="ECO:0000259" key="2">
    <source>
        <dbReference type="Pfam" id="PF08241"/>
    </source>
</evidence>
<name>A0A1M7JKY2_9GAMM</name>
<dbReference type="STRING" id="44933.SAMN05660971_03204"/>
<dbReference type="EMBL" id="FRCA01000009">
    <property type="protein sequence ID" value="SHM53423.1"/>
    <property type="molecule type" value="Genomic_DNA"/>
</dbReference>
<gene>
    <name evidence="3" type="ORF">SAMN05660971_03204</name>
</gene>
<dbReference type="GO" id="GO:0032259">
    <property type="term" value="P:methylation"/>
    <property type="evidence" value="ECO:0007669"/>
    <property type="project" value="UniProtKB-KW"/>
</dbReference>
<reference evidence="3 4" key="1">
    <citation type="submission" date="2016-11" db="EMBL/GenBank/DDBJ databases">
        <authorList>
            <person name="Jaros S."/>
            <person name="Januszkiewicz K."/>
            <person name="Wedrychowicz H."/>
        </authorList>
    </citation>
    <scope>NUCLEOTIDE SEQUENCE [LARGE SCALE GENOMIC DNA]</scope>
    <source>
        <strain evidence="3 4">DSM 4740</strain>
    </source>
</reference>
<dbReference type="InterPro" id="IPR013216">
    <property type="entry name" value="Methyltransf_11"/>
</dbReference>
<sequence length="278" mass="30498">MSNASTTIDMASLVPQARRFWAGEAGRGLYLAERACLGPQAERWIGGHGLEMSLGESLVDMSSVRHVMRWAPTLELAESSSTIVCHPGRLPLPSGALDLVVLHHILEVVDCPHQLLQEAARVTAGDGRLIILGWSPVSAGGLARCWPGGRRTMPGIGHWRSARRMRDWLSFVEFEIERLDYCGFHLPGLTPHNALLETLGRRHNLPWGDCWIIQARSRSRLACRQPQRPLFGTALGASGLGASRVDTSSRALESQNSRVRSSTESSSGTGRSRKARLR</sequence>
<accession>A0A1M7JKY2</accession>
<dbReference type="OrthoDB" id="6191410at2"/>
<feature type="domain" description="Methyltransferase type 11" evidence="2">
    <location>
        <begin position="82"/>
        <end position="131"/>
    </location>
</feature>
<dbReference type="InterPro" id="IPR029063">
    <property type="entry name" value="SAM-dependent_MTases_sf"/>
</dbReference>
<feature type="compositionally biased region" description="Low complexity" evidence="1">
    <location>
        <begin position="257"/>
        <end position="270"/>
    </location>
</feature>
<evidence type="ECO:0000313" key="3">
    <source>
        <dbReference type="EMBL" id="SHM53423.1"/>
    </source>
</evidence>
<evidence type="ECO:0000256" key="1">
    <source>
        <dbReference type="SAM" id="MobiDB-lite"/>
    </source>
</evidence>
<keyword evidence="3" id="KW-0489">Methyltransferase</keyword>
<protein>
    <submittedName>
        <fullName evidence="3">Methyltransferase domain-containing protein</fullName>
    </submittedName>
</protein>
<dbReference type="Gene3D" id="3.40.50.150">
    <property type="entry name" value="Vaccinia Virus protein VP39"/>
    <property type="match status" value="1"/>
</dbReference>
<feature type="region of interest" description="Disordered" evidence="1">
    <location>
        <begin position="246"/>
        <end position="278"/>
    </location>
</feature>
<dbReference type="SUPFAM" id="SSF53335">
    <property type="entry name" value="S-adenosyl-L-methionine-dependent methyltransferases"/>
    <property type="match status" value="1"/>
</dbReference>
<organism evidence="3 4">
    <name type="scientific">Halomonas cupida</name>
    <dbReference type="NCBI Taxonomy" id="44933"/>
    <lineage>
        <taxon>Bacteria</taxon>
        <taxon>Pseudomonadati</taxon>
        <taxon>Pseudomonadota</taxon>
        <taxon>Gammaproteobacteria</taxon>
        <taxon>Oceanospirillales</taxon>
        <taxon>Halomonadaceae</taxon>
        <taxon>Halomonas</taxon>
    </lineage>
</organism>
<evidence type="ECO:0000313" key="4">
    <source>
        <dbReference type="Proteomes" id="UP000184123"/>
    </source>
</evidence>
<dbReference type="Proteomes" id="UP000184123">
    <property type="component" value="Unassembled WGS sequence"/>
</dbReference>
<dbReference type="AlphaFoldDB" id="A0A1M7JKY2"/>
<dbReference type="Pfam" id="PF08241">
    <property type="entry name" value="Methyltransf_11"/>
    <property type="match status" value="1"/>
</dbReference>
<dbReference type="GO" id="GO:0008757">
    <property type="term" value="F:S-adenosylmethionine-dependent methyltransferase activity"/>
    <property type="evidence" value="ECO:0007669"/>
    <property type="project" value="InterPro"/>
</dbReference>